<dbReference type="InterPro" id="IPR000873">
    <property type="entry name" value="AMP-dep_synth/lig_dom"/>
</dbReference>
<evidence type="ECO:0000313" key="5">
    <source>
        <dbReference type="Proteomes" id="UP000664859"/>
    </source>
</evidence>
<reference evidence="4" key="1">
    <citation type="submission" date="2021-02" db="EMBL/GenBank/DDBJ databases">
        <title>First Annotated Genome of the Yellow-green Alga Tribonema minus.</title>
        <authorList>
            <person name="Mahan K.M."/>
        </authorList>
    </citation>
    <scope>NUCLEOTIDE SEQUENCE</scope>
    <source>
        <strain evidence="4">UTEX B ZZ1240</strain>
    </source>
</reference>
<evidence type="ECO:0000256" key="2">
    <source>
        <dbReference type="ARBA" id="ARBA00022840"/>
    </source>
</evidence>
<keyword evidence="2" id="KW-0067">ATP-binding</keyword>
<dbReference type="OrthoDB" id="1700726at2759"/>
<sequence>MDFDTLVDMHLVTRQSFGNRPLFGTKKDGTYRWTTYKEFGRKVDVARVALARLGIARGDVVACISSNREEWAVTAYAVYSLGAAFVPMYEDQLVKDWRYIVENSGAKALFVSTEKVYQSTYHFAEVVGQVRSVHCFDAARPDAPHAFSRLLAEAAQAPPVPAIIPNPRDLATLIYTSGTTGTPKGVRLTHANLMSNVLGLRTVLPEGVLTCHDRSLSFLPWAHSYGQTLELHALMAHGASVGIAEGIDKLLGNLAEVRPTMLFSVPALFKRVYDGVHAKVQAGPPVSQLLFKRALQAAHHARMARVSGRELGALASLEHRVLDKVVLGKIRNSFGGNLRYSFVGGAATPMEVLSFFDNAGIQICEGYGLTETSPLISINSPELKHRRLGTTGRALEGVTVKIVVDGKEVGPDEEGEICVSGPNVMEGYHLNPAATDEVMMEMDGKRFFRTGDLGRLEEGTYLRVTGRLKELFKLENGKYVVPGPIEAALTSSKYITQALLFGADKPFNVALLVPDWAMLQEWAKGKTDLTPDQLADKHALAASTAVQHLIQGEIQQALEGSKKYEIPRRWELLEEGFTQERGMLTPKMSVKRHVVVKHYHELIHHLYNDQGPALMQQEQLKVA</sequence>
<evidence type="ECO:0000313" key="4">
    <source>
        <dbReference type="EMBL" id="KAG5188508.1"/>
    </source>
</evidence>
<keyword evidence="5" id="KW-1185">Reference proteome</keyword>
<protein>
    <submittedName>
        <fullName evidence="4">Long chain acyl-CoA synthetase</fullName>
    </submittedName>
</protein>
<keyword evidence="1" id="KW-0547">Nucleotide-binding</keyword>
<dbReference type="GO" id="GO:0016020">
    <property type="term" value="C:membrane"/>
    <property type="evidence" value="ECO:0007669"/>
    <property type="project" value="TreeGrafter"/>
</dbReference>
<dbReference type="GO" id="GO:0005524">
    <property type="term" value="F:ATP binding"/>
    <property type="evidence" value="ECO:0007669"/>
    <property type="project" value="UniProtKB-KW"/>
</dbReference>
<dbReference type="Gene3D" id="3.40.50.12780">
    <property type="entry name" value="N-terminal domain of ligase-like"/>
    <property type="match status" value="1"/>
</dbReference>
<evidence type="ECO:0000259" key="3">
    <source>
        <dbReference type="Pfam" id="PF00501"/>
    </source>
</evidence>
<dbReference type="Pfam" id="PF00501">
    <property type="entry name" value="AMP-binding"/>
    <property type="match status" value="1"/>
</dbReference>
<dbReference type="Proteomes" id="UP000664859">
    <property type="component" value="Unassembled WGS sequence"/>
</dbReference>
<evidence type="ECO:0000256" key="1">
    <source>
        <dbReference type="ARBA" id="ARBA00022741"/>
    </source>
</evidence>
<dbReference type="EMBL" id="JAFCMP010000068">
    <property type="protein sequence ID" value="KAG5188508.1"/>
    <property type="molecule type" value="Genomic_DNA"/>
</dbReference>
<name>A0A835ZGH2_9STRA</name>
<feature type="domain" description="AMP-dependent synthetase/ligase" evidence="3">
    <location>
        <begin position="29"/>
        <end position="429"/>
    </location>
</feature>
<dbReference type="PROSITE" id="PS00455">
    <property type="entry name" value="AMP_BINDING"/>
    <property type="match status" value="1"/>
</dbReference>
<dbReference type="PANTHER" id="PTHR43272:SF33">
    <property type="entry name" value="AMP-BINDING DOMAIN-CONTAINING PROTEIN-RELATED"/>
    <property type="match status" value="1"/>
</dbReference>
<organism evidence="4 5">
    <name type="scientific">Tribonema minus</name>
    <dbReference type="NCBI Taxonomy" id="303371"/>
    <lineage>
        <taxon>Eukaryota</taxon>
        <taxon>Sar</taxon>
        <taxon>Stramenopiles</taxon>
        <taxon>Ochrophyta</taxon>
        <taxon>PX clade</taxon>
        <taxon>Xanthophyceae</taxon>
        <taxon>Tribonematales</taxon>
        <taxon>Tribonemataceae</taxon>
        <taxon>Tribonema</taxon>
    </lineage>
</organism>
<proteinExistence type="predicted"/>
<dbReference type="InterPro" id="IPR042099">
    <property type="entry name" value="ANL_N_sf"/>
</dbReference>
<dbReference type="InterPro" id="IPR020845">
    <property type="entry name" value="AMP-binding_CS"/>
</dbReference>
<dbReference type="GO" id="GO:0004467">
    <property type="term" value="F:long-chain fatty acid-CoA ligase activity"/>
    <property type="evidence" value="ECO:0007669"/>
    <property type="project" value="TreeGrafter"/>
</dbReference>
<dbReference type="Pfam" id="PF23562">
    <property type="entry name" value="AMP-binding_C_3"/>
    <property type="match status" value="1"/>
</dbReference>
<dbReference type="CDD" id="cd05907">
    <property type="entry name" value="VL_LC_FACS_like"/>
    <property type="match status" value="1"/>
</dbReference>
<comment type="caution">
    <text evidence="4">The sequence shown here is derived from an EMBL/GenBank/DDBJ whole genome shotgun (WGS) entry which is preliminary data.</text>
</comment>
<dbReference type="AlphaFoldDB" id="A0A835ZGH2"/>
<gene>
    <name evidence="4" type="ORF">JKP88DRAFT_304332</name>
</gene>
<dbReference type="PANTHER" id="PTHR43272">
    <property type="entry name" value="LONG-CHAIN-FATTY-ACID--COA LIGASE"/>
    <property type="match status" value="1"/>
</dbReference>
<dbReference type="SUPFAM" id="SSF56801">
    <property type="entry name" value="Acetyl-CoA synthetase-like"/>
    <property type="match status" value="1"/>
</dbReference>
<accession>A0A835ZGH2</accession>